<dbReference type="Pfam" id="PF22191">
    <property type="entry name" value="IBR_1"/>
    <property type="match status" value="1"/>
</dbReference>
<dbReference type="Proteomes" id="UP000054549">
    <property type="component" value="Unassembled WGS sequence"/>
</dbReference>
<evidence type="ECO:0000313" key="13">
    <source>
        <dbReference type="Proteomes" id="UP000054549"/>
    </source>
</evidence>
<keyword evidence="5 8" id="KW-0863">Zinc-finger</keyword>
<dbReference type="PANTHER" id="PTHR22770">
    <property type="entry name" value="UBIQUITIN CONJUGATING ENZYME 7 INTERACTING PROTEIN-RELATED"/>
    <property type="match status" value="1"/>
</dbReference>
<dbReference type="PROSITE" id="PS50089">
    <property type="entry name" value="ZF_RING_2"/>
    <property type="match status" value="1"/>
</dbReference>
<dbReference type="InterPro" id="IPR002867">
    <property type="entry name" value="IBR_dom"/>
</dbReference>
<dbReference type="SMART" id="SM00184">
    <property type="entry name" value="RING"/>
    <property type="match status" value="1"/>
</dbReference>
<accession>A0A0C2X829</accession>
<dbReference type="InterPro" id="IPR000571">
    <property type="entry name" value="Znf_CCCH"/>
</dbReference>
<dbReference type="Pfam" id="PF01485">
    <property type="entry name" value="IBR"/>
    <property type="match status" value="1"/>
</dbReference>
<dbReference type="InterPro" id="IPR036855">
    <property type="entry name" value="Znf_CCCH_sf"/>
</dbReference>
<dbReference type="Pfam" id="PF00642">
    <property type="entry name" value="zf-CCCH"/>
    <property type="match status" value="1"/>
</dbReference>
<feature type="domain" description="RING-type" evidence="9">
    <location>
        <begin position="550"/>
        <end position="591"/>
    </location>
</feature>
<dbReference type="InterPro" id="IPR018957">
    <property type="entry name" value="Znf_C3HC4_RING-type"/>
</dbReference>
<dbReference type="PROSITE" id="PS00518">
    <property type="entry name" value="ZF_RING_1"/>
    <property type="match status" value="1"/>
</dbReference>
<evidence type="ECO:0000256" key="7">
    <source>
        <dbReference type="ARBA" id="ARBA00022833"/>
    </source>
</evidence>
<evidence type="ECO:0000256" key="1">
    <source>
        <dbReference type="ARBA" id="ARBA00004906"/>
    </source>
</evidence>
<feature type="domain" description="C3H1-type" evidence="10">
    <location>
        <begin position="1"/>
        <end position="29"/>
    </location>
</feature>
<keyword evidence="7 8" id="KW-0862">Zinc</keyword>
<dbReference type="Gene3D" id="3.30.40.10">
    <property type="entry name" value="Zinc/RING finger domain, C3HC4 (zinc finger)"/>
    <property type="match status" value="1"/>
</dbReference>
<dbReference type="SMART" id="SM00356">
    <property type="entry name" value="ZnF_C3H1"/>
    <property type="match status" value="1"/>
</dbReference>
<dbReference type="GO" id="GO:0008270">
    <property type="term" value="F:zinc ion binding"/>
    <property type="evidence" value="ECO:0007669"/>
    <property type="project" value="UniProtKB-KW"/>
</dbReference>
<evidence type="ECO:0000256" key="8">
    <source>
        <dbReference type="PROSITE-ProRule" id="PRU00723"/>
    </source>
</evidence>
<dbReference type="EMBL" id="KN818224">
    <property type="protein sequence ID" value="KIL70492.1"/>
    <property type="molecule type" value="Genomic_DNA"/>
</dbReference>
<dbReference type="PROSITE" id="PS51873">
    <property type="entry name" value="TRIAD"/>
    <property type="match status" value="1"/>
</dbReference>
<evidence type="ECO:0000256" key="5">
    <source>
        <dbReference type="ARBA" id="ARBA00022771"/>
    </source>
</evidence>
<dbReference type="GO" id="GO:0004842">
    <property type="term" value="F:ubiquitin-protein transferase activity"/>
    <property type="evidence" value="ECO:0007669"/>
    <property type="project" value="TreeGrafter"/>
</dbReference>
<dbReference type="OrthoDB" id="1431934at2759"/>
<evidence type="ECO:0000256" key="4">
    <source>
        <dbReference type="ARBA" id="ARBA00022737"/>
    </source>
</evidence>
<organism evidence="12 13">
    <name type="scientific">Amanita muscaria (strain Koide BX008)</name>
    <dbReference type="NCBI Taxonomy" id="946122"/>
    <lineage>
        <taxon>Eukaryota</taxon>
        <taxon>Fungi</taxon>
        <taxon>Dikarya</taxon>
        <taxon>Basidiomycota</taxon>
        <taxon>Agaricomycotina</taxon>
        <taxon>Agaricomycetes</taxon>
        <taxon>Agaricomycetidae</taxon>
        <taxon>Agaricales</taxon>
        <taxon>Pluteineae</taxon>
        <taxon>Amanitaceae</taxon>
        <taxon>Amanita</taxon>
    </lineage>
</organism>
<keyword evidence="2" id="KW-0808">Transferase</keyword>
<feature type="zinc finger region" description="C3H1-type" evidence="8">
    <location>
        <begin position="1"/>
        <end position="29"/>
    </location>
</feature>
<dbReference type="InterPro" id="IPR001841">
    <property type="entry name" value="Znf_RING"/>
</dbReference>
<evidence type="ECO:0000259" key="10">
    <source>
        <dbReference type="PROSITE" id="PS50103"/>
    </source>
</evidence>
<name>A0A0C2X829_AMAMK</name>
<evidence type="ECO:0000259" key="9">
    <source>
        <dbReference type="PROSITE" id="PS50089"/>
    </source>
</evidence>
<protein>
    <submittedName>
        <fullName evidence="12">Uncharacterized protein</fullName>
    </submittedName>
</protein>
<proteinExistence type="predicted"/>
<dbReference type="InterPro" id="IPR044066">
    <property type="entry name" value="TRIAD_supradom"/>
</dbReference>
<evidence type="ECO:0000256" key="2">
    <source>
        <dbReference type="ARBA" id="ARBA00022679"/>
    </source>
</evidence>
<dbReference type="CDD" id="cd22585">
    <property type="entry name" value="Rcat_RBR_DEAH12-like"/>
    <property type="match status" value="1"/>
</dbReference>
<reference evidence="12 13" key="1">
    <citation type="submission" date="2014-04" db="EMBL/GenBank/DDBJ databases">
        <title>Evolutionary Origins and Diversification of the Mycorrhizal Mutualists.</title>
        <authorList>
            <consortium name="DOE Joint Genome Institute"/>
            <consortium name="Mycorrhizal Genomics Consortium"/>
            <person name="Kohler A."/>
            <person name="Kuo A."/>
            <person name="Nagy L.G."/>
            <person name="Floudas D."/>
            <person name="Copeland A."/>
            <person name="Barry K.W."/>
            <person name="Cichocki N."/>
            <person name="Veneault-Fourrey C."/>
            <person name="LaButti K."/>
            <person name="Lindquist E.A."/>
            <person name="Lipzen A."/>
            <person name="Lundell T."/>
            <person name="Morin E."/>
            <person name="Murat C."/>
            <person name="Riley R."/>
            <person name="Ohm R."/>
            <person name="Sun H."/>
            <person name="Tunlid A."/>
            <person name="Henrissat B."/>
            <person name="Grigoriev I.V."/>
            <person name="Hibbett D.S."/>
            <person name="Martin F."/>
        </authorList>
    </citation>
    <scope>NUCLEOTIDE SEQUENCE [LARGE SCALE GENOMIC DNA]</scope>
    <source>
        <strain evidence="12 13">Koide BX008</strain>
    </source>
</reference>
<dbReference type="CDD" id="cd20335">
    <property type="entry name" value="BRcat_RBR"/>
    <property type="match status" value="1"/>
</dbReference>
<dbReference type="InterPro" id="IPR013083">
    <property type="entry name" value="Znf_RING/FYVE/PHD"/>
</dbReference>
<feature type="domain" description="RING-type" evidence="11">
    <location>
        <begin position="546"/>
        <end position="766"/>
    </location>
</feature>
<dbReference type="STRING" id="946122.A0A0C2X829"/>
<dbReference type="SUPFAM" id="SSF57850">
    <property type="entry name" value="RING/U-box"/>
    <property type="match status" value="3"/>
</dbReference>
<keyword evidence="6" id="KW-0833">Ubl conjugation pathway</keyword>
<evidence type="ECO:0000256" key="3">
    <source>
        <dbReference type="ARBA" id="ARBA00022723"/>
    </source>
</evidence>
<dbReference type="SUPFAM" id="SSF90229">
    <property type="entry name" value="CCCH zinc finger"/>
    <property type="match status" value="1"/>
</dbReference>
<comment type="pathway">
    <text evidence="1">Protein modification; protein ubiquitination.</text>
</comment>
<dbReference type="Gene3D" id="1.20.120.1750">
    <property type="match status" value="1"/>
</dbReference>
<keyword evidence="13" id="KW-1185">Reference proteome</keyword>
<dbReference type="InterPro" id="IPR013087">
    <property type="entry name" value="Znf_C2H2_type"/>
</dbReference>
<dbReference type="GO" id="GO:0043161">
    <property type="term" value="P:proteasome-mediated ubiquitin-dependent protein catabolic process"/>
    <property type="evidence" value="ECO:0007669"/>
    <property type="project" value="TreeGrafter"/>
</dbReference>
<dbReference type="PROSITE" id="PS50103">
    <property type="entry name" value="ZF_C3H1"/>
    <property type="match status" value="1"/>
</dbReference>
<dbReference type="PROSITE" id="PS00028">
    <property type="entry name" value="ZINC_FINGER_C2H2_1"/>
    <property type="match status" value="1"/>
</dbReference>
<dbReference type="AlphaFoldDB" id="A0A0C2X829"/>
<dbReference type="HOGENOM" id="CLU_347122_0_0_1"/>
<keyword evidence="4" id="KW-0677">Repeat</keyword>
<dbReference type="Pfam" id="PF00097">
    <property type="entry name" value="zf-C3HC4"/>
    <property type="match status" value="1"/>
</dbReference>
<dbReference type="PANTHER" id="PTHR22770:SF13">
    <property type="entry name" value="RING-TYPE DOMAIN-CONTAINING PROTEIN"/>
    <property type="match status" value="1"/>
</dbReference>
<dbReference type="GO" id="GO:0097039">
    <property type="term" value="P:protein linear polyubiquitination"/>
    <property type="evidence" value="ECO:0007669"/>
    <property type="project" value="TreeGrafter"/>
</dbReference>
<gene>
    <name evidence="12" type="ORF">M378DRAFT_195519</name>
</gene>
<dbReference type="InParanoid" id="A0A0C2X829"/>
<evidence type="ECO:0000313" key="12">
    <source>
        <dbReference type="EMBL" id="KIL70492.1"/>
    </source>
</evidence>
<dbReference type="InterPro" id="IPR017907">
    <property type="entry name" value="Znf_RING_CS"/>
</dbReference>
<sequence>MTRIMICPQYSSTGRCQRGANCRFDHQLPDYLTSEISSDSSSLSDFATEQSEYGDIGAFRTRIAELEEQLGMAGLRVDQQAIVAAYSANQAQADAEERLRQVELETENAAQAQEYSCGSFQLHQTGYIDLPPLPRSESLAASNIDQYLAKKRKERAAKEDAVTIQRIVLGSTLATFGAGLEIQTIMCGFENGLIEVKDIPSGASVEEITALFSEIHARSCVLDIRQYENSSIIATVVVREDIKQRAADAVTGKTIRNKAVTAKALKTTVGHAAPRHVLNISWEAGAPVSQDFYDVLKQRLKCLSGIMFFEISSGITYRAKGNAIASFTSATSAEQARKSLHRKRLSFDSISISCSLELHKPLTHALVVPLEQYHLHEIGNNILMHGAISPTSEVEGLSTQAKNLGYDWFDGWQWFGDATTRSSLASELRRQVPCLTPLRWDCMTRTLTIYTDSEANLGRASAVLESFANESKLTVFSERIDRSIEKSLLQSRRLEALERELGEGEVSFDVLRSQSVILYQGGKSFLSIRQLMEDVESRIRTRDNGQNKACPVCLSEVSAPVALVCGHEYCRPCLKRRILTSAEQNRLPIVCIGNGDSCERPIAIPIIQSLLTPPHFQRLLDKVTQIYFNKRSDQYHNCITPDCTQVYRCSKGTRYITCSSCNVSLCSACHSKAHSYLSCADWKVLGTPAEQERLASQMQNGIKECPNCKSLIEKDDGCNRVSCGVCGIHICWICLASFNDRAVTYIHLQTVHGGIYTAVKESNRDDLQLTQRLQAQEIAEAGMDAGSGSSAKGCIVIKGRVYSRDRHMRKVAI</sequence>
<dbReference type="GO" id="GO:0000151">
    <property type="term" value="C:ubiquitin ligase complex"/>
    <property type="evidence" value="ECO:0007669"/>
    <property type="project" value="TreeGrafter"/>
</dbReference>
<keyword evidence="3 8" id="KW-0479">Metal-binding</keyword>
<dbReference type="InterPro" id="IPR051628">
    <property type="entry name" value="LUBAC_E3_Ligases"/>
</dbReference>
<evidence type="ECO:0000259" key="11">
    <source>
        <dbReference type="PROSITE" id="PS51873"/>
    </source>
</evidence>
<evidence type="ECO:0000256" key="6">
    <source>
        <dbReference type="ARBA" id="ARBA00022786"/>
    </source>
</evidence>
<dbReference type="GO" id="GO:0043130">
    <property type="term" value="F:ubiquitin binding"/>
    <property type="evidence" value="ECO:0007669"/>
    <property type="project" value="TreeGrafter"/>
</dbReference>